<feature type="domain" description="SWIM-type" evidence="2">
    <location>
        <begin position="521"/>
        <end position="559"/>
    </location>
</feature>
<dbReference type="Pfam" id="PF03101">
    <property type="entry name" value="FAR1"/>
    <property type="match status" value="1"/>
</dbReference>
<keyword evidence="1" id="KW-0863">Zinc-finger</keyword>
<keyword evidence="1" id="KW-0479">Metal-binding</keyword>
<dbReference type="InterPro" id="IPR018289">
    <property type="entry name" value="MULE_transposase_dom"/>
</dbReference>
<dbReference type="Proteomes" id="UP000004995">
    <property type="component" value="Unassembled WGS sequence"/>
</dbReference>
<dbReference type="PROSITE" id="PS50966">
    <property type="entry name" value="ZF_SWIM"/>
    <property type="match status" value="1"/>
</dbReference>
<keyword evidence="1" id="KW-0862">Zinc</keyword>
<organism evidence="3 4">
    <name type="scientific">Setaria italica</name>
    <name type="common">Foxtail millet</name>
    <name type="synonym">Panicum italicum</name>
    <dbReference type="NCBI Taxonomy" id="4555"/>
    <lineage>
        <taxon>Eukaryota</taxon>
        <taxon>Viridiplantae</taxon>
        <taxon>Streptophyta</taxon>
        <taxon>Embryophyta</taxon>
        <taxon>Tracheophyta</taxon>
        <taxon>Spermatophyta</taxon>
        <taxon>Magnoliopsida</taxon>
        <taxon>Liliopsida</taxon>
        <taxon>Poales</taxon>
        <taxon>Poaceae</taxon>
        <taxon>PACMAD clade</taxon>
        <taxon>Panicoideae</taxon>
        <taxon>Panicodae</taxon>
        <taxon>Paniceae</taxon>
        <taxon>Cenchrinae</taxon>
        <taxon>Setaria</taxon>
    </lineage>
</organism>
<evidence type="ECO:0000259" key="2">
    <source>
        <dbReference type="PROSITE" id="PS50966"/>
    </source>
</evidence>
<evidence type="ECO:0000256" key="1">
    <source>
        <dbReference type="PROSITE-ProRule" id="PRU00325"/>
    </source>
</evidence>
<sequence length="691" mass="80794">MEAEGYVSLEETKEYKCIVDQTFMREEDFYEFYNDYAYHKGFSIRKGRVRYKTGTKEVIWRRLMCSCEGYRSVKYFERMDQKRQPRALTRCGCTARLDVEWSEIIGTWYVKDFVDVHTHALAKPEHVFVLRSHRGLNDPQKAEAVELGLGGLRPFQIMDVMEASHGGPWETGFLSQDLYNFFSRYKKGKVEGSDVEFVLNHMRQMQEKDPEFFFTFSVDAQGRLKNLFWSDAQSQIDYGVFGDVVVFDSTYRVNRYNLPFVPFIGVNHHRSTVVFGCGILSDETILSYVWLLEALLEAMHQKHPKSLITDGDAAMMRAIEIVMPDADHRLCSWHIEQNMLKRFRGSKLKDFRKFIYHAMEEGEFDRLWREFRGTHNIKEDNLWVNRMYELRRKWAATFTRGRHFLGMQSNQRSESLNSRLHNHLDRKMSLVDLMEHYEFCLSRIRRNEIELDARALCSIPFTKISADVLEKSAAQIFTPTIFQKVSFQIKKSSNWSVTEVTLQNGCLRYEVSLQGNNKRSFHVTCTFGSSLVDARCHCRKLEREGIPCAHTFCVMKYSCIESIPPCCVYVRWTMNAKSAFPTEMRTNTHVWTEQMDRYHSLRSKGNRALFKVSRSQDETDRVMKLLDDILKEDTQEQGMEEETTFGPLPAHFSAANQPGGTKVLDPVKIVSKGAPRSNKRWKASHEFWGTF</sequence>
<dbReference type="EnsemblPlants" id="KQK87755">
    <property type="protein sequence ID" value="KQK87755"/>
    <property type="gene ID" value="SETIT_038652mg"/>
</dbReference>
<dbReference type="InParanoid" id="K4AIE0"/>
<reference evidence="4" key="1">
    <citation type="journal article" date="2012" name="Nat. Biotechnol.">
        <title>Reference genome sequence of the model plant Setaria.</title>
        <authorList>
            <person name="Bennetzen J.L."/>
            <person name="Schmutz J."/>
            <person name="Wang H."/>
            <person name="Percifield R."/>
            <person name="Hawkins J."/>
            <person name="Pontaroli A.C."/>
            <person name="Estep M."/>
            <person name="Feng L."/>
            <person name="Vaughn J.N."/>
            <person name="Grimwood J."/>
            <person name="Jenkins J."/>
            <person name="Barry K."/>
            <person name="Lindquist E."/>
            <person name="Hellsten U."/>
            <person name="Deshpande S."/>
            <person name="Wang X."/>
            <person name="Wu X."/>
            <person name="Mitros T."/>
            <person name="Triplett J."/>
            <person name="Yang X."/>
            <person name="Ye C.Y."/>
            <person name="Mauro-Herrera M."/>
            <person name="Wang L."/>
            <person name="Li P."/>
            <person name="Sharma M."/>
            <person name="Sharma R."/>
            <person name="Ronald P.C."/>
            <person name="Panaud O."/>
            <person name="Kellogg E.A."/>
            <person name="Brutnell T.P."/>
            <person name="Doust A.N."/>
            <person name="Tuskan G.A."/>
            <person name="Rokhsar D."/>
            <person name="Devos K.M."/>
        </authorList>
    </citation>
    <scope>NUCLEOTIDE SEQUENCE [LARGE SCALE GENOMIC DNA]</scope>
    <source>
        <strain evidence="4">cv. Yugu1</strain>
    </source>
</reference>
<dbReference type="InterPro" id="IPR007527">
    <property type="entry name" value="Znf_SWIM"/>
</dbReference>
<protein>
    <recommendedName>
        <fullName evidence="2">SWIM-type domain-containing protein</fullName>
    </recommendedName>
</protein>
<dbReference type="FunCoup" id="K4AIE0">
    <property type="interactions" value="9"/>
</dbReference>
<dbReference type="Pfam" id="PF10551">
    <property type="entry name" value="MULE"/>
    <property type="match status" value="1"/>
</dbReference>
<dbReference type="OMA" id="HHRSTIV"/>
<name>K4AIE0_SETIT</name>
<dbReference type="AlphaFoldDB" id="K4AIE0"/>
<proteinExistence type="predicted"/>
<dbReference type="PANTHER" id="PTHR47718:SF13">
    <property type="entry name" value="OS09G0290500 PROTEIN"/>
    <property type="match status" value="1"/>
</dbReference>
<dbReference type="InterPro" id="IPR004330">
    <property type="entry name" value="FAR1_DNA_bnd_dom"/>
</dbReference>
<accession>K4AIE0</accession>
<reference evidence="3" key="2">
    <citation type="submission" date="2018-08" db="UniProtKB">
        <authorList>
            <consortium name="EnsemblPlants"/>
        </authorList>
    </citation>
    <scope>IDENTIFICATION</scope>
    <source>
        <strain evidence="3">Yugu1</strain>
    </source>
</reference>
<dbReference type="eggNOG" id="ENOG502RYFA">
    <property type="taxonomic scope" value="Eukaryota"/>
</dbReference>
<evidence type="ECO:0000313" key="3">
    <source>
        <dbReference type="EnsemblPlants" id="KQK87755"/>
    </source>
</evidence>
<evidence type="ECO:0000313" key="4">
    <source>
        <dbReference type="Proteomes" id="UP000004995"/>
    </source>
</evidence>
<keyword evidence="4" id="KW-1185">Reference proteome</keyword>
<dbReference type="PANTHER" id="PTHR47718">
    <property type="entry name" value="OS01G0519700 PROTEIN"/>
    <property type="match status" value="1"/>
</dbReference>
<dbReference type="EMBL" id="AGNK02005439">
    <property type="status" value="NOT_ANNOTATED_CDS"/>
    <property type="molecule type" value="Genomic_DNA"/>
</dbReference>
<dbReference type="GO" id="GO:0008270">
    <property type="term" value="F:zinc ion binding"/>
    <property type="evidence" value="ECO:0007669"/>
    <property type="project" value="UniProtKB-KW"/>
</dbReference>
<dbReference type="HOGENOM" id="CLU_008459_9_1_1"/>
<dbReference type="STRING" id="4555.K4AIE0"/>
<dbReference type="Gramene" id="KQK87755">
    <property type="protein sequence ID" value="KQK87755"/>
    <property type="gene ID" value="SETIT_038652mg"/>
</dbReference>